<evidence type="ECO:0000313" key="2">
    <source>
        <dbReference type="EMBL" id="KHG19056.1"/>
    </source>
</evidence>
<dbReference type="Proteomes" id="UP000032142">
    <property type="component" value="Unassembled WGS sequence"/>
</dbReference>
<organism evidence="2 3">
    <name type="scientific">Gossypium arboreum</name>
    <name type="common">Tree cotton</name>
    <name type="synonym">Gossypium nanking</name>
    <dbReference type="NCBI Taxonomy" id="29729"/>
    <lineage>
        <taxon>Eukaryota</taxon>
        <taxon>Viridiplantae</taxon>
        <taxon>Streptophyta</taxon>
        <taxon>Embryophyta</taxon>
        <taxon>Tracheophyta</taxon>
        <taxon>Spermatophyta</taxon>
        <taxon>Magnoliopsida</taxon>
        <taxon>eudicotyledons</taxon>
        <taxon>Gunneridae</taxon>
        <taxon>Pentapetalae</taxon>
        <taxon>rosids</taxon>
        <taxon>malvids</taxon>
        <taxon>Malvales</taxon>
        <taxon>Malvaceae</taxon>
        <taxon>Malvoideae</taxon>
        <taxon>Gossypium</taxon>
    </lineage>
</organism>
<name>A0A0B0P6P8_GOSAR</name>
<dbReference type="PANTHER" id="PTHR36004">
    <property type="entry name" value="AT-RICH INTERACTIVE DOMAIN PROTEIN"/>
    <property type="match status" value="1"/>
</dbReference>
<reference evidence="3" key="1">
    <citation type="submission" date="2014-09" db="EMBL/GenBank/DDBJ databases">
        <authorList>
            <person name="Mudge J."/>
            <person name="Ramaraj T."/>
            <person name="Lindquist I.E."/>
            <person name="Bharti A.K."/>
            <person name="Sundararajan A."/>
            <person name="Cameron C.T."/>
            <person name="Woodward J.E."/>
            <person name="May G.D."/>
            <person name="Brubaker C."/>
            <person name="Broadhvest J."/>
            <person name="Wilkins T.A."/>
        </authorList>
    </citation>
    <scope>NUCLEOTIDE SEQUENCE</scope>
    <source>
        <strain evidence="3">cv. AKA8401</strain>
    </source>
</reference>
<feature type="compositionally biased region" description="Basic and acidic residues" evidence="1">
    <location>
        <begin position="67"/>
        <end position="76"/>
    </location>
</feature>
<dbReference type="PANTHER" id="PTHR36004:SF1">
    <property type="entry name" value="AT-RICH INTERACTIVE DOMAIN PROTEIN"/>
    <property type="match status" value="1"/>
</dbReference>
<evidence type="ECO:0000313" key="3">
    <source>
        <dbReference type="Proteomes" id="UP000032142"/>
    </source>
</evidence>
<keyword evidence="3" id="KW-1185">Reference proteome</keyword>
<gene>
    <name evidence="2" type="ORF">F383_25200</name>
</gene>
<dbReference type="AlphaFoldDB" id="A0A0B0P6P8"/>
<sequence>MVVVAVVVMESEASTTNPPNISTPVSLLATTSSSPSPPLHLTSVAKKFSSRTGHFDNKNRRGSLTTKEQDEEKRTPEIEDENVVVGISLDNVGVSSSKLIACGISVATYNEGATDFKETPAYKESIQSRELLEEPDVSNFRCI</sequence>
<dbReference type="EMBL" id="KN412077">
    <property type="protein sequence ID" value="KHG19056.1"/>
    <property type="molecule type" value="Genomic_DNA"/>
</dbReference>
<accession>A0A0B0P6P8</accession>
<proteinExistence type="predicted"/>
<protein>
    <submittedName>
        <fullName evidence="2">L-shaped tail fiber</fullName>
    </submittedName>
</protein>
<feature type="region of interest" description="Disordered" evidence="1">
    <location>
        <begin position="51"/>
        <end position="76"/>
    </location>
</feature>
<evidence type="ECO:0000256" key="1">
    <source>
        <dbReference type="SAM" id="MobiDB-lite"/>
    </source>
</evidence>